<evidence type="ECO:0000313" key="2">
    <source>
        <dbReference type="Proteomes" id="UP000032614"/>
    </source>
</evidence>
<dbReference type="KEGG" id="bfn:OI25_7362"/>
<evidence type="ECO:0008006" key="3">
    <source>
        <dbReference type="Google" id="ProtNLM"/>
    </source>
</evidence>
<dbReference type="AlphaFoldDB" id="A0AAU8SYX5"/>
<protein>
    <recommendedName>
        <fullName evidence="3">Integrase</fullName>
    </recommendedName>
</protein>
<proteinExistence type="predicted"/>
<gene>
    <name evidence="1" type="ORF">OI25_7362</name>
</gene>
<accession>A0AAU8SYX5</accession>
<dbReference type="EMBL" id="CP010025">
    <property type="protein sequence ID" value="AJZ56542.1"/>
    <property type="molecule type" value="Genomic_DNA"/>
</dbReference>
<evidence type="ECO:0000313" key="1">
    <source>
        <dbReference type="EMBL" id="AJZ56542.1"/>
    </source>
</evidence>
<organism evidence="1 2">
    <name type="scientific">Paraburkholderia fungorum</name>
    <dbReference type="NCBI Taxonomy" id="134537"/>
    <lineage>
        <taxon>Bacteria</taxon>
        <taxon>Pseudomonadati</taxon>
        <taxon>Pseudomonadota</taxon>
        <taxon>Betaproteobacteria</taxon>
        <taxon>Burkholderiales</taxon>
        <taxon>Burkholderiaceae</taxon>
        <taxon>Paraburkholderia</taxon>
    </lineage>
</organism>
<sequence>MPSSNERSGHRSPAELRIAFIAMTARRLPRASTLERFDLIWEEAKRAALALAGTMEIADYVSLLKEMHSWYADELNGPV</sequence>
<dbReference type="Proteomes" id="UP000032614">
    <property type="component" value="Chromosome 3"/>
</dbReference>
<reference evidence="1 2" key="1">
    <citation type="journal article" date="2015" name="Genome Announc.">
        <title>Complete genome sequences for 59 burkholderia isolates, both pathogenic and near neighbor.</title>
        <authorList>
            <person name="Johnson S.L."/>
            <person name="Bishop-Lilly K.A."/>
            <person name="Ladner J.T."/>
            <person name="Daligault H.E."/>
            <person name="Davenport K.W."/>
            <person name="Jaissle J."/>
            <person name="Frey K.G."/>
            <person name="Koroleva G.I."/>
            <person name="Bruce D.C."/>
            <person name="Coyne S.R."/>
            <person name="Broomall S.M."/>
            <person name="Li P.E."/>
            <person name="Teshima H."/>
            <person name="Gibbons H.S."/>
            <person name="Palacios G.F."/>
            <person name="Rosenzweig C.N."/>
            <person name="Redden C.L."/>
            <person name="Xu Y."/>
            <person name="Minogue T.D."/>
            <person name="Chain P.S."/>
        </authorList>
    </citation>
    <scope>NUCLEOTIDE SEQUENCE [LARGE SCALE GENOMIC DNA]</scope>
    <source>
        <strain evidence="1 2">ATCC BAA-463</strain>
    </source>
</reference>
<name>A0AAU8SYX5_9BURK</name>